<dbReference type="AlphaFoldDB" id="A0A0C9X298"/>
<dbReference type="HOGENOM" id="CLU_1510859_0_0_1"/>
<evidence type="ECO:0000313" key="2">
    <source>
        <dbReference type="EMBL" id="KIJ91771.1"/>
    </source>
</evidence>
<keyword evidence="3" id="KW-1185">Reference proteome</keyword>
<feature type="compositionally biased region" description="Polar residues" evidence="1">
    <location>
        <begin position="1"/>
        <end position="10"/>
    </location>
</feature>
<accession>A0A0C9X298</accession>
<dbReference type="Proteomes" id="UP000054477">
    <property type="component" value="Unassembled WGS sequence"/>
</dbReference>
<dbReference type="EMBL" id="KN838970">
    <property type="protein sequence ID" value="KIJ91771.1"/>
    <property type="molecule type" value="Genomic_DNA"/>
</dbReference>
<feature type="region of interest" description="Disordered" evidence="1">
    <location>
        <begin position="1"/>
        <end position="28"/>
    </location>
</feature>
<name>A0A0C9X298_9AGAR</name>
<proteinExistence type="predicted"/>
<sequence>MNYGTATNIGSDSPPSAAPNSPIAGDQYSNMFTSAMSSTDSPQSPQVDNEEPKIVYLNLVIKDHSCWGLPDAFAHRVLVRCKNPVPTLMVTKGVWVESPTVYLSGDNCYCEVIGCVCKQGGYAFVEVAAFRFDTKKRAEGKIPFLVIIPEGMVDMSAEGHQAWWQITWGFMLRYVHCL</sequence>
<gene>
    <name evidence="2" type="ORF">K443DRAFT_126149</name>
</gene>
<feature type="compositionally biased region" description="Low complexity" evidence="1">
    <location>
        <begin position="11"/>
        <end position="24"/>
    </location>
</feature>
<organism evidence="2 3">
    <name type="scientific">Laccaria amethystina LaAM-08-1</name>
    <dbReference type="NCBI Taxonomy" id="1095629"/>
    <lineage>
        <taxon>Eukaryota</taxon>
        <taxon>Fungi</taxon>
        <taxon>Dikarya</taxon>
        <taxon>Basidiomycota</taxon>
        <taxon>Agaricomycotina</taxon>
        <taxon>Agaricomycetes</taxon>
        <taxon>Agaricomycetidae</taxon>
        <taxon>Agaricales</taxon>
        <taxon>Agaricineae</taxon>
        <taxon>Hydnangiaceae</taxon>
        <taxon>Laccaria</taxon>
    </lineage>
</organism>
<reference evidence="2 3" key="1">
    <citation type="submission" date="2014-04" db="EMBL/GenBank/DDBJ databases">
        <authorList>
            <consortium name="DOE Joint Genome Institute"/>
            <person name="Kuo A."/>
            <person name="Kohler A."/>
            <person name="Nagy L.G."/>
            <person name="Floudas D."/>
            <person name="Copeland A."/>
            <person name="Barry K.W."/>
            <person name="Cichocki N."/>
            <person name="Veneault-Fourrey C."/>
            <person name="LaButti K."/>
            <person name="Lindquist E.A."/>
            <person name="Lipzen A."/>
            <person name="Lundell T."/>
            <person name="Morin E."/>
            <person name="Murat C."/>
            <person name="Sun H."/>
            <person name="Tunlid A."/>
            <person name="Henrissat B."/>
            <person name="Grigoriev I.V."/>
            <person name="Hibbett D.S."/>
            <person name="Martin F."/>
            <person name="Nordberg H.P."/>
            <person name="Cantor M.N."/>
            <person name="Hua S.X."/>
        </authorList>
    </citation>
    <scope>NUCLEOTIDE SEQUENCE [LARGE SCALE GENOMIC DNA]</scope>
    <source>
        <strain evidence="2 3">LaAM-08-1</strain>
    </source>
</reference>
<reference evidence="3" key="2">
    <citation type="submission" date="2015-01" db="EMBL/GenBank/DDBJ databases">
        <title>Evolutionary Origins and Diversification of the Mycorrhizal Mutualists.</title>
        <authorList>
            <consortium name="DOE Joint Genome Institute"/>
            <consortium name="Mycorrhizal Genomics Consortium"/>
            <person name="Kohler A."/>
            <person name="Kuo A."/>
            <person name="Nagy L.G."/>
            <person name="Floudas D."/>
            <person name="Copeland A."/>
            <person name="Barry K.W."/>
            <person name="Cichocki N."/>
            <person name="Veneault-Fourrey C."/>
            <person name="LaButti K."/>
            <person name="Lindquist E.A."/>
            <person name="Lipzen A."/>
            <person name="Lundell T."/>
            <person name="Morin E."/>
            <person name="Murat C."/>
            <person name="Riley R."/>
            <person name="Ohm R."/>
            <person name="Sun H."/>
            <person name="Tunlid A."/>
            <person name="Henrissat B."/>
            <person name="Grigoriev I.V."/>
            <person name="Hibbett D.S."/>
            <person name="Martin F."/>
        </authorList>
    </citation>
    <scope>NUCLEOTIDE SEQUENCE [LARGE SCALE GENOMIC DNA]</scope>
    <source>
        <strain evidence="3">LaAM-08-1</strain>
    </source>
</reference>
<evidence type="ECO:0000313" key="3">
    <source>
        <dbReference type="Proteomes" id="UP000054477"/>
    </source>
</evidence>
<protein>
    <submittedName>
        <fullName evidence="2">Uncharacterized protein</fullName>
    </submittedName>
</protein>
<evidence type="ECO:0000256" key="1">
    <source>
        <dbReference type="SAM" id="MobiDB-lite"/>
    </source>
</evidence>